<protein>
    <recommendedName>
        <fullName evidence="3">Cyclic di-GMP receptor atypical PilZ domain-containing protein</fullName>
    </recommendedName>
</protein>
<dbReference type="EMBL" id="JADFUA010000004">
    <property type="protein sequence ID" value="MBE9609488.1"/>
    <property type="molecule type" value="Genomic_DNA"/>
</dbReference>
<evidence type="ECO:0000313" key="2">
    <source>
        <dbReference type="Proteomes" id="UP000604481"/>
    </source>
</evidence>
<dbReference type="RefSeq" id="WP_194116011.1">
    <property type="nucleotide sequence ID" value="NZ_JADFUA010000004.1"/>
</dbReference>
<reference evidence="1 2" key="1">
    <citation type="submission" date="2020-10" db="EMBL/GenBank/DDBJ databases">
        <title>The genome sequence of Chitinilyticum litopenaei 4Y14.</title>
        <authorList>
            <person name="Liu Y."/>
        </authorList>
    </citation>
    <scope>NUCLEOTIDE SEQUENCE [LARGE SCALE GENOMIC DNA]</scope>
    <source>
        <strain evidence="1 2">4Y14</strain>
    </source>
</reference>
<proteinExistence type="predicted"/>
<name>A0A8J7G149_9NEIS</name>
<evidence type="ECO:0000313" key="1">
    <source>
        <dbReference type="EMBL" id="MBE9609488.1"/>
    </source>
</evidence>
<dbReference type="AlphaFoldDB" id="A0A8J7G149"/>
<gene>
    <name evidence="1" type="ORF">INR99_08995</name>
</gene>
<organism evidence="1 2">
    <name type="scientific">Chitinilyticum piscinae</name>
    <dbReference type="NCBI Taxonomy" id="2866724"/>
    <lineage>
        <taxon>Bacteria</taxon>
        <taxon>Pseudomonadati</taxon>
        <taxon>Pseudomonadota</taxon>
        <taxon>Betaproteobacteria</taxon>
        <taxon>Neisseriales</taxon>
        <taxon>Chitinibacteraceae</taxon>
        <taxon>Chitinilyticum</taxon>
    </lineage>
</organism>
<dbReference type="Proteomes" id="UP000604481">
    <property type="component" value="Unassembled WGS sequence"/>
</dbReference>
<evidence type="ECO:0008006" key="3">
    <source>
        <dbReference type="Google" id="ProtNLM"/>
    </source>
</evidence>
<comment type="caution">
    <text evidence="1">The sequence shown here is derived from an EMBL/GenBank/DDBJ whole genome shotgun (WGS) entry which is preliminary data.</text>
</comment>
<sequence length="171" mass="18984">MNPDEKTSAPLWQAELPFAWQSGRPVRRSARETGALLQILHDYDQPAEPDAAQGLLQAKLDVLLLWLAQSQRNEPLTPCALEFAVGELSWIQADALVVGAEGVVICELSAALPAQFEFAARITACLALADGRSRVTARLIFSDEEQDEAFARFLFGRHRQCLRQHKQEQAC</sequence>
<keyword evidence="2" id="KW-1185">Reference proteome</keyword>
<accession>A0A8J7G149</accession>